<dbReference type="AlphaFoldDB" id="A0A835Y4W1"/>
<feature type="region of interest" description="Disordered" evidence="1">
    <location>
        <begin position="360"/>
        <end position="394"/>
    </location>
</feature>
<name>A0A835Y4W1_9CHLO</name>
<dbReference type="SUPFAM" id="SSF82199">
    <property type="entry name" value="SET domain"/>
    <property type="match status" value="1"/>
</dbReference>
<keyword evidence="4" id="KW-1185">Reference proteome</keyword>
<evidence type="ECO:0000259" key="2">
    <source>
        <dbReference type="PROSITE" id="PS50280"/>
    </source>
</evidence>
<dbReference type="CDD" id="cd20071">
    <property type="entry name" value="SET_SMYD"/>
    <property type="match status" value="1"/>
</dbReference>
<feature type="region of interest" description="Disordered" evidence="1">
    <location>
        <begin position="222"/>
        <end position="245"/>
    </location>
</feature>
<comment type="caution">
    <text evidence="3">The sequence shown here is derived from an EMBL/GenBank/DDBJ whole genome shotgun (WGS) entry which is preliminary data.</text>
</comment>
<accession>A0A835Y4W1</accession>
<dbReference type="InterPro" id="IPR046341">
    <property type="entry name" value="SET_dom_sf"/>
</dbReference>
<dbReference type="InterPro" id="IPR044238">
    <property type="entry name" value="ASHR2-like"/>
</dbReference>
<dbReference type="PROSITE" id="PS50280">
    <property type="entry name" value="SET"/>
    <property type="match status" value="1"/>
</dbReference>
<dbReference type="OrthoDB" id="265717at2759"/>
<proteinExistence type="predicted"/>
<evidence type="ECO:0000256" key="1">
    <source>
        <dbReference type="SAM" id="MobiDB-lite"/>
    </source>
</evidence>
<dbReference type="PANTHER" id="PTHR47420">
    <property type="entry name" value="HISTONE-LYSINE N-METHYLTRANSFERASE ASHR2"/>
    <property type="match status" value="1"/>
</dbReference>
<feature type="region of interest" description="Disordered" evidence="1">
    <location>
        <begin position="471"/>
        <end position="496"/>
    </location>
</feature>
<organism evidence="3 4">
    <name type="scientific">Edaphochlamys debaryana</name>
    <dbReference type="NCBI Taxonomy" id="47281"/>
    <lineage>
        <taxon>Eukaryota</taxon>
        <taxon>Viridiplantae</taxon>
        <taxon>Chlorophyta</taxon>
        <taxon>core chlorophytes</taxon>
        <taxon>Chlorophyceae</taxon>
        <taxon>CS clade</taxon>
        <taxon>Chlamydomonadales</taxon>
        <taxon>Chlamydomonadales incertae sedis</taxon>
        <taxon>Edaphochlamys</taxon>
    </lineage>
</organism>
<feature type="domain" description="SET" evidence="2">
    <location>
        <begin position="15"/>
        <end position="328"/>
    </location>
</feature>
<feature type="compositionally biased region" description="Acidic residues" evidence="1">
    <location>
        <begin position="360"/>
        <end position="386"/>
    </location>
</feature>
<evidence type="ECO:0000313" key="3">
    <source>
        <dbReference type="EMBL" id="KAG2495194.1"/>
    </source>
</evidence>
<dbReference type="Proteomes" id="UP000612055">
    <property type="component" value="Unassembled WGS sequence"/>
</dbReference>
<dbReference type="PANTHER" id="PTHR47420:SF3">
    <property type="entry name" value="HISTONE-LYSINE N-METHYLTRANSFERASE ASHR2"/>
    <property type="match status" value="1"/>
</dbReference>
<gene>
    <name evidence="3" type="ORF">HYH03_006800</name>
</gene>
<dbReference type="Gene3D" id="2.170.270.10">
    <property type="entry name" value="SET domain"/>
    <property type="match status" value="1"/>
</dbReference>
<dbReference type="EMBL" id="JAEHOE010000026">
    <property type="protein sequence ID" value="KAG2495194.1"/>
    <property type="molecule type" value="Genomic_DNA"/>
</dbReference>
<protein>
    <recommendedName>
        <fullName evidence="2">SET domain-containing protein</fullName>
    </recommendedName>
</protein>
<reference evidence="3" key="1">
    <citation type="journal article" date="2020" name="bioRxiv">
        <title>Comparative genomics of Chlamydomonas.</title>
        <authorList>
            <person name="Craig R.J."/>
            <person name="Hasan A.R."/>
            <person name="Ness R.W."/>
            <person name="Keightley P.D."/>
        </authorList>
    </citation>
    <scope>NUCLEOTIDE SEQUENCE</scope>
    <source>
        <strain evidence="3">CCAP 11/70</strain>
    </source>
</reference>
<evidence type="ECO:0000313" key="4">
    <source>
        <dbReference type="Proteomes" id="UP000612055"/>
    </source>
</evidence>
<sequence length="496" mass="51924">MESATQPPAMPLPGGTLEVRRHARKGRSLHTTRLVKGGEVVLEEAPVLLLVAPDMSTNTCATCLRAVGPQECVGCSSCQQACFCSPECLQAGTSTPWVHSPPLCGAYARLAALQLPVEEAGQLRFLLHALALKHTQSPEAAQRYAALLDLVGEPTAADQALAARLAPVLAEALAGALPGGAAALDLSELAALLRKEQLNSYGILASAAQAEAVRAAEAAARQGGASGSGRGGAVEQEEEEDGERRLRGSAIYAQASLINHECLPNVARYDFFDDPSHRNPAPASASASTSGAPAIAVAPTAGGLASTHVVFRALHDLPPGTELAQSYVPLHWGLAERQAQCRDVYGFGCTCPRCQCESQWSDEEGEESEWETDSGDGGMGEEEVAGDDAGSGEACNGEVEMEEAIGPIMAPPGEEGPLEPAYLRLFLLKYMCPRPGCFGTAAPPAQGSSLLECNVCGHRRSEQEFLRELERAQREERRAAAAAATGGKGKAAGQRR</sequence>
<dbReference type="InterPro" id="IPR001214">
    <property type="entry name" value="SET_dom"/>
</dbReference>